<dbReference type="Gene3D" id="3.30.1490.10">
    <property type="match status" value="1"/>
</dbReference>
<dbReference type="FunFam" id="3.30.1490.10:FF:000001">
    <property type="entry name" value="30S ribosomal protein S8"/>
    <property type="match status" value="1"/>
</dbReference>
<geneLocation type="mitochondrion" evidence="4"/>
<organism evidence="4">
    <name type="scientific">Fucus spiralis</name>
    <dbReference type="NCBI Taxonomy" id="87149"/>
    <lineage>
        <taxon>Eukaryota</taxon>
        <taxon>Sar</taxon>
        <taxon>Stramenopiles</taxon>
        <taxon>Ochrophyta</taxon>
        <taxon>PX clade</taxon>
        <taxon>Phaeophyceae</taxon>
        <taxon>Fucales</taxon>
        <taxon>Fucaceae</taxon>
        <taxon>Fucus</taxon>
    </lineage>
</organism>
<gene>
    <name evidence="4" type="primary">rps8</name>
</gene>
<proteinExistence type="inferred from homology"/>
<evidence type="ECO:0000313" key="4">
    <source>
        <dbReference type="EMBL" id="AVZ00678.1"/>
    </source>
</evidence>
<keyword evidence="3" id="KW-0687">Ribonucleoprotein</keyword>
<keyword evidence="2 4" id="KW-0689">Ribosomal protein</keyword>
<dbReference type="InterPro" id="IPR035987">
    <property type="entry name" value="Ribosomal_uS8_sf"/>
</dbReference>
<sequence length="123" mass="14246">MLPSIFNKLHNGFMVYHFSTTFKEISFCTQVLDLLWKENFIRGYIKTNDGLIKVLLRYYDGLPMCNRLIVVSRPRDRLYISSLDLYRLPNEFGVVVVSTRRGIMTSEEAVRKGEGGEILAYVS</sequence>
<dbReference type="InterPro" id="IPR000630">
    <property type="entry name" value="Ribosomal_uS8"/>
</dbReference>
<accession>A0A2R4QQ66</accession>
<dbReference type="GO" id="GO:1990904">
    <property type="term" value="C:ribonucleoprotein complex"/>
    <property type="evidence" value="ECO:0007669"/>
    <property type="project" value="UniProtKB-KW"/>
</dbReference>
<keyword evidence="4" id="KW-0496">Mitochondrion</keyword>
<dbReference type="GO" id="GO:0005737">
    <property type="term" value="C:cytoplasm"/>
    <property type="evidence" value="ECO:0007669"/>
    <property type="project" value="UniProtKB-ARBA"/>
</dbReference>
<dbReference type="GO" id="GO:0006412">
    <property type="term" value="P:translation"/>
    <property type="evidence" value="ECO:0007669"/>
    <property type="project" value="InterPro"/>
</dbReference>
<protein>
    <submittedName>
        <fullName evidence="4">Ribosomal protein S8</fullName>
    </submittedName>
</protein>
<reference evidence="4" key="1">
    <citation type="submission" date="2018-02" db="EMBL/GenBank/DDBJ databases">
        <title>The complete organellar genomes of Fucus spiralis (Fucaeae, Phaeophyceae) from California, USA.</title>
        <authorList>
            <person name="Hughey J.R."/>
        </authorList>
    </citation>
    <scope>NUCLEOTIDE SEQUENCE</scope>
</reference>
<dbReference type="GO" id="GO:0005840">
    <property type="term" value="C:ribosome"/>
    <property type="evidence" value="ECO:0007669"/>
    <property type="project" value="UniProtKB-KW"/>
</dbReference>
<evidence type="ECO:0000256" key="3">
    <source>
        <dbReference type="ARBA" id="ARBA00023274"/>
    </source>
</evidence>
<dbReference type="GO" id="GO:0003735">
    <property type="term" value="F:structural constituent of ribosome"/>
    <property type="evidence" value="ECO:0007669"/>
    <property type="project" value="InterPro"/>
</dbReference>
<dbReference type="EMBL" id="MG922856">
    <property type="protein sequence ID" value="AVZ00678.1"/>
    <property type="molecule type" value="Genomic_DNA"/>
</dbReference>
<name>A0A2R4QQ66_9PHAE</name>
<evidence type="ECO:0000256" key="2">
    <source>
        <dbReference type="ARBA" id="ARBA00022980"/>
    </source>
</evidence>
<comment type="similarity">
    <text evidence="1">Belongs to the universal ribosomal protein uS8 family.</text>
</comment>
<dbReference type="SUPFAM" id="SSF56047">
    <property type="entry name" value="Ribosomal protein S8"/>
    <property type="match status" value="1"/>
</dbReference>
<dbReference type="Pfam" id="PF00410">
    <property type="entry name" value="Ribosomal_S8"/>
    <property type="match status" value="1"/>
</dbReference>
<evidence type="ECO:0000256" key="1">
    <source>
        <dbReference type="ARBA" id="ARBA00006471"/>
    </source>
</evidence>
<dbReference type="AlphaFoldDB" id="A0A2R4QQ66"/>